<keyword evidence="2 7" id="KW-0812">Transmembrane</keyword>
<comment type="subcellular location">
    <subcellularLocation>
        <location evidence="1">Cell membrane</location>
        <topology evidence="1">Multi-pass membrane protein</topology>
    </subcellularLocation>
</comment>
<evidence type="ECO:0000256" key="3">
    <source>
        <dbReference type="ARBA" id="ARBA00022741"/>
    </source>
</evidence>
<evidence type="ECO:0000313" key="10">
    <source>
        <dbReference type="EMBL" id="ACE05855.1"/>
    </source>
</evidence>
<evidence type="ECO:0000256" key="6">
    <source>
        <dbReference type="ARBA" id="ARBA00023136"/>
    </source>
</evidence>
<dbReference type="OrthoDB" id="311344at2"/>
<organism evidence="10 11">
    <name type="scientific">Amoebophilus asiaticus (strain 5a2)</name>
    <dbReference type="NCBI Taxonomy" id="452471"/>
    <lineage>
        <taxon>Bacteria</taxon>
        <taxon>Pseudomonadati</taxon>
        <taxon>Bacteroidota</taxon>
        <taxon>Cytophagia</taxon>
        <taxon>Cytophagales</taxon>
        <taxon>Amoebophilaceae</taxon>
        <taxon>Candidatus Amoebophilus</taxon>
    </lineage>
</organism>
<keyword evidence="4" id="KW-0067">ATP-binding</keyword>
<dbReference type="eggNOG" id="COG1132">
    <property type="taxonomic scope" value="Bacteria"/>
</dbReference>
<evidence type="ECO:0000256" key="7">
    <source>
        <dbReference type="SAM" id="Phobius"/>
    </source>
</evidence>
<dbReference type="Gene3D" id="3.40.50.300">
    <property type="entry name" value="P-loop containing nucleotide triphosphate hydrolases"/>
    <property type="match status" value="2"/>
</dbReference>
<feature type="transmembrane region" description="Helical" evidence="7">
    <location>
        <begin position="21"/>
        <end position="46"/>
    </location>
</feature>
<evidence type="ECO:0000256" key="5">
    <source>
        <dbReference type="ARBA" id="ARBA00022989"/>
    </source>
</evidence>
<keyword evidence="11" id="KW-1185">Reference proteome</keyword>
<feature type="domain" description="ABC transmembrane type-1" evidence="9">
    <location>
        <begin position="29"/>
        <end position="303"/>
    </location>
</feature>
<feature type="domain" description="ABC transporter" evidence="8">
    <location>
        <begin position="336"/>
        <end position="520"/>
    </location>
</feature>
<reference evidence="10 11" key="1">
    <citation type="journal article" date="2010" name="J. Bacteriol.">
        <title>The genome of the amoeba symbiont 'Candidatus Amoebophilus asiaticus' reveals common mechanisms for host cell interaction among amoeba-associated bacteria.</title>
        <authorList>
            <person name="Schmitz-Esser S."/>
            <person name="Tischler P."/>
            <person name="Arnold R."/>
            <person name="Montanaro J."/>
            <person name="Wagner M."/>
            <person name="Rattei T."/>
            <person name="Horn M."/>
        </authorList>
    </citation>
    <scope>NUCLEOTIDE SEQUENCE [LARGE SCALE GENOMIC DNA]</scope>
    <source>
        <strain evidence="10 11">5a2</strain>
    </source>
</reference>
<evidence type="ECO:0000256" key="2">
    <source>
        <dbReference type="ARBA" id="ARBA00022692"/>
    </source>
</evidence>
<dbReference type="STRING" id="452471.Aasi_0444"/>
<keyword evidence="5 7" id="KW-1133">Transmembrane helix</keyword>
<dbReference type="PROSITE" id="PS50929">
    <property type="entry name" value="ABC_TM1F"/>
    <property type="match status" value="1"/>
</dbReference>
<accession>B3ERK3</accession>
<evidence type="ECO:0000313" key="11">
    <source>
        <dbReference type="Proteomes" id="UP000001227"/>
    </source>
</evidence>
<evidence type="ECO:0008006" key="12">
    <source>
        <dbReference type="Google" id="ProtNLM"/>
    </source>
</evidence>
<dbReference type="InterPro" id="IPR011527">
    <property type="entry name" value="ABC1_TM_dom"/>
</dbReference>
<dbReference type="SUPFAM" id="SSF90123">
    <property type="entry name" value="ABC transporter transmembrane region"/>
    <property type="match status" value="1"/>
</dbReference>
<feature type="transmembrane region" description="Helical" evidence="7">
    <location>
        <begin position="241"/>
        <end position="267"/>
    </location>
</feature>
<keyword evidence="6 7" id="KW-0472">Membrane</keyword>
<proteinExistence type="predicted"/>
<gene>
    <name evidence="10" type="ordered locus">Aasi_0444</name>
</gene>
<dbReference type="GO" id="GO:0005886">
    <property type="term" value="C:plasma membrane"/>
    <property type="evidence" value="ECO:0007669"/>
    <property type="project" value="UniProtKB-SubCell"/>
</dbReference>
<feature type="transmembrane region" description="Helical" evidence="7">
    <location>
        <begin position="136"/>
        <end position="160"/>
    </location>
</feature>
<evidence type="ECO:0000259" key="8">
    <source>
        <dbReference type="PROSITE" id="PS50893"/>
    </source>
</evidence>
<evidence type="ECO:0000256" key="4">
    <source>
        <dbReference type="ARBA" id="ARBA00022840"/>
    </source>
</evidence>
<dbReference type="GO" id="GO:0140359">
    <property type="term" value="F:ABC-type transporter activity"/>
    <property type="evidence" value="ECO:0007669"/>
    <property type="project" value="InterPro"/>
</dbReference>
<dbReference type="PROSITE" id="PS50893">
    <property type="entry name" value="ABC_TRANSPORTER_2"/>
    <property type="match status" value="1"/>
</dbReference>
<feature type="transmembrane region" description="Helical" evidence="7">
    <location>
        <begin position="58"/>
        <end position="76"/>
    </location>
</feature>
<dbReference type="SUPFAM" id="SSF52540">
    <property type="entry name" value="P-loop containing nucleoside triphosphate hydrolases"/>
    <property type="match status" value="1"/>
</dbReference>
<dbReference type="Gene3D" id="1.20.1560.10">
    <property type="entry name" value="ABC transporter type 1, transmembrane domain"/>
    <property type="match status" value="1"/>
</dbReference>
<dbReference type="AlphaFoldDB" id="B3ERK3"/>
<keyword evidence="3" id="KW-0547">Nucleotide-binding</keyword>
<dbReference type="InterPro" id="IPR003593">
    <property type="entry name" value="AAA+_ATPase"/>
</dbReference>
<sequence length="520" mass="59105">MKKVIHIYKLLLPYLWDGKQAKIATLSTLLLIGLDIMATTYFPYIWKNLISTSIQTKPTTWFLEHTILLFVIWLFVKNAFNLREISFFPVTNQAIKKIRLKTLLKVHTVNLRNLEKYNVQEIISATSRISQSIRGFMRVSFISIFPSTAKIISLSIALFTADKLCLGIIGTSYTGLLAASFCLKYYTRAKYKAWHLTDNVTTAMGQNLYNTATIRFNPKEYNLKIKKLFDLEANAWQLHNILFYLLYLIQDCIFYLGAGIVFCLLMLDYSRGIIGLDKVVLVYGLISAMRNPLVEITRNLTRFFGGIIDINKTLDILNLPSENKPLQLTNFTSQPIQLQQISFNYTTSRNLLEDINLTITPGDKIGIFGPSGSGKSTLCQIIAGLIEPDSGSVMYSNLPITQINPISLGKVLRYIPQIQHMQELAEEEHKYGINLKKQAFSGGEYQRHLLQEALQSNPQIIILDETINALDEPSAKQILTEILYNVPTVVMVSHSHALLRNMKRIFELKDGHLVEIISNP</sequence>
<dbReference type="GO" id="GO:0016887">
    <property type="term" value="F:ATP hydrolysis activity"/>
    <property type="evidence" value="ECO:0007669"/>
    <property type="project" value="InterPro"/>
</dbReference>
<dbReference type="InterPro" id="IPR027417">
    <property type="entry name" value="P-loop_NTPase"/>
</dbReference>
<dbReference type="Pfam" id="PF00664">
    <property type="entry name" value="ABC_membrane"/>
    <property type="match status" value="1"/>
</dbReference>
<dbReference type="PANTHER" id="PTHR24221">
    <property type="entry name" value="ATP-BINDING CASSETTE SUB-FAMILY B"/>
    <property type="match status" value="1"/>
</dbReference>
<dbReference type="InterPro" id="IPR039421">
    <property type="entry name" value="Type_1_exporter"/>
</dbReference>
<dbReference type="SMART" id="SM00382">
    <property type="entry name" value="AAA"/>
    <property type="match status" value="1"/>
</dbReference>
<dbReference type="PANTHER" id="PTHR24221:SF654">
    <property type="entry name" value="ATP-BINDING CASSETTE SUB-FAMILY B MEMBER 6"/>
    <property type="match status" value="1"/>
</dbReference>
<evidence type="ECO:0000259" key="9">
    <source>
        <dbReference type="PROSITE" id="PS50929"/>
    </source>
</evidence>
<evidence type="ECO:0000256" key="1">
    <source>
        <dbReference type="ARBA" id="ARBA00004651"/>
    </source>
</evidence>
<feature type="transmembrane region" description="Helical" evidence="7">
    <location>
        <begin position="166"/>
        <end position="186"/>
    </location>
</feature>
<name>B3ERK3_AMOA5</name>
<protein>
    <recommendedName>
        <fullName evidence="12">ABC transporter domain-containing protein</fullName>
    </recommendedName>
</protein>
<dbReference type="InterPro" id="IPR003439">
    <property type="entry name" value="ABC_transporter-like_ATP-bd"/>
</dbReference>
<dbReference type="KEGG" id="aas:Aasi_0444"/>
<dbReference type="EMBL" id="CP001102">
    <property type="protein sequence ID" value="ACE05855.1"/>
    <property type="molecule type" value="Genomic_DNA"/>
</dbReference>
<dbReference type="InterPro" id="IPR036640">
    <property type="entry name" value="ABC1_TM_sf"/>
</dbReference>
<dbReference type="GO" id="GO:0005524">
    <property type="term" value="F:ATP binding"/>
    <property type="evidence" value="ECO:0007669"/>
    <property type="project" value="UniProtKB-KW"/>
</dbReference>
<dbReference type="Pfam" id="PF00005">
    <property type="entry name" value="ABC_tran"/>
    <property type="match status" value="1"/>
</dbReference>
<dbReference type="RefSeq" id="WP_012472622.1">
    <property type="nucleotide sequence ID" value="NC_010830.1"/>
</dbReference>
<dbReference type="HOGENOM" id="CLU_523421_0_0_10"/>
<dbReference type="CDD" id="cd03228">
    <property type="entry name" value="ABCC_MRP_Like"/>
    <property type="match status" value="1"/>
</dbReference>
<dbReference type="Proteomes" id="UP000001227">
    <property type="component" value="Chromosome"/>
</dbReference>